<dbReference type="Pfam" id="PF13508">
    <property type="entry name" value="Acetyltransf_7"/>
    <property type="match status" value="1"/>
</dbReference>
<dbReference type="GO" id="GO:0016746">
    <property type="term" value="F:acyltransferase activity"/>
    <property type="evidence" value="ECO:0007669"/>
    <property type="project" value="UniProtKB-KW"/>
</dbReference>
<proteinExistence type="predicted"/>
<accession>A0ABV3RKK8</accession>
<dbReference type="RefSeq" id="WP_367877214.1">
    <property type="nucleotide sequence ID" value="NZ_JBFNXX010000005.1"/>
</dbReference>
<dbReference type="EMBL" id="JBFNXX010000005">
    <property type="protein sequence ID" value="MEW9919505.1"/>
    <property type="molecule type" value="Genomic_DNA"/>
</dbReference>
<dbReference type="EC" id="2.3.-.-" evidence="2"/>
<dbReference type="SUPFAM" id="SSF55729">
    <property type="entry name" value="Acyl-CoA N-acyltransferases (Nat)"/>
    <property type="match status" value="1"/>
</dbReference>
<dbReference type="Gene3D" id="3.40.630.30">
    <property type="match status" value="1"/>
</dbReference>
<dbReference type="CDD" id="cd04301">
    <property type="entry name" value="NAT_SF"/>
    <property type="match status" value="1"/>
</dbReference>
<dbReference type="Proteomes" id="UP001556098">
    <property type="component" value="Unassembled WGS sequence"/>
</dbReference>
<name>A0ABV3RKK8_9RHOB</name>
<sequence>MDFSVKRDGAEEQIVDLFTATFTASEGADEGDLIGSLVSNLLGNTPQNDIYVFTAVDEGEMIGGAIFSRLTYADDPRSVFILSPMAVATDRHGQGIGQALLKYALAVLRDNGVDVAITYGDPAFYGKVGFLPLDEDTAAAPLPLSFPEGWIGQSLTDEPLIPLKGNCTCVAALNEPAIW</sequence>
<dbReference type="PROSITE" id="PS51186">
    <property type="entry name" value="GNAT"/>
    <property type="match status" value="1"/>
</dbReference>
<gene>
    <name evidence="2" type="ORF">AB2B41_07820</name>
</gene>
<evidence type="ECO:0000259" key="1">
    <source>
        <dbReference type="PROSITE" id="PS51186"/>
    </source>
</evidence>
<evidence type="ECO:0000313" key="3">
    <source>
        <dbReference type="Proteomes" id="UP001556098"/>
    </source>
</evidence>
<reference evidence="2 3" key="1">
    <citation type="submission" date="2024-07" db="EMBL/GenBank/DDBJ databases">
        <title>Marimonas sp.nov., isolated from tidal-flat sediment.</title>
        <authorList>
            <person name="Jayan J.N."/>
            <person name="Lee S.S."/>
        </authorList>
    </citation>
    <scope>NUCLEOTIDE SEQUENCE [LARGE SCALE GENOMIC DNA]</scope>
    <source>
        <strain evidence="2 3">MJW-29</strain>
    </source>
</reference>
<keyword evidence="2" id="KW-0808">Transferase</keyword>
<keyword evidence="2" id="KW-0012">Acyltransferase</keyword>
<comment type="caution">
    <text evidence="2">The sequence shown here is derived from an EMBL/GenBank/DDBJ whole genome shotgun (WGS) entry which is preliminary data.</text>
</comment>
<dbReference type="InterPro" id="IPR000182">
    <property type="entry name" value="GNAT_dom"/>
</dbReference>
<feature type="domain" description="N-acetyltransferase" evidence="1">
    <location>
        <begin position="1"/>
        <end position="147"/>
    </location>
</feature>
<dbReference type="InterPro" id="IPR016181">
    <property type="entry name" value="Acyl_CoA_acyltransferase"/>
</dbReference>
<keyword evidence="3" id="KW-1185">Reference proteome</keyword>
<organism evidence="2 3">
    <name type="scientific">Sulfitobacter sediminis</name>
    <dbReference type="NCBI Taxonomy" id="3234186"/>
    <lineage>
        <taxon>Bacteria</taxon>
        <taxon>Pseudomonadati</taxon>
        <taxon>Pseudomonadota</taxon>
        <taxon>Alphaproteobacteria</taxon>
        <taxon>Rhodobacterales</taxon>
        <taxon>Roseobacteraceae</taxon>
        <taxon>Sulfitobacter</taxon>
    </lineage>
</organism>
<protein>
    <submittedName>
        <fullName evidence="2">GNAT family N-acetyltransferase</fullName>
        <ecNumber evidence="2">2.3.-.-</ecNumber>
    </submittedName>
</protein>
<evidence type="ECO:0000313" key="2">
    <source>
        <dbReference type="EMBL" id="MEW9919505.1"/>
    </source>
</evidence>